<sequence>MTTTASPAPSGSRAARAEALADLRDALADLLRATVGIGLDQVQQLAGSFDVLTRAKNSLLGAVLGGLRAGAAGDNPIWGAFRGAVTAMSTSTRVALLLALVLAILLLPVTVVLLLIALIVAIVVVAARS</sequence>
<dbReference type="AlphaFoldDB" id="A0A1M6XXB4"/>
<dbReference type="EMBL" id="FRAP01000018">
    <property type="protein sequence ID" value="SHL10631.1"/>
    <property type="molecule type" value="Genomic_DNA"/>
</dbReference>
<reference evidence="2 3" key="1">
    <citation type="submission" date="2016-11" db="EMBL/GenBank/DDBJ databases">
        <authorList>
            <person name="Jaros S."/>
            <person name="Januszkiewicz K."/>
            <person name="Wedrychowicz H."/>
        </authorList>
    </citation>
    <scope>NUCLEOTIDE SEQUENCE [LARGE SCALE GENOMIC DNA]</scope>
    <source>
        <strain evidence="2 3">DSM 43832</strain>
    </source>
</reference>
<feature type="transmembrane region" description="Helical" evidence="1">
    <location>
        <begin position="94"/>
        <end position="127"/>
    </location>
</feature>
<dbReference type="RefSeq" id="WP_073459023.1">
    <property type="nucleotide sequence ID" value="NZ_CALGVN010000037.1"/>
</dbReference>
<keyword evidence="1" id="KW-0812">Transmembrane</keyword>
<proteinExistence type="predicted"/>
<evidence type="ECO:0000313" key="3">
    <source>
        <dbReference type="Proteomes" id="UP000184363"/>
    </source>
</evidence>
<keyword evidence="1" id="KW-1133">Transmembrane helix</keyword>
<evidence type="ECO:0000256" key="1">
    <source>
        <dbReference type="SAM" id="Phobius"/>
    </source>
</evidence>
<accession>A0A1M6XXB4</accession>
<protein>
    <submittedName>
        <fullName evidence="2">Uncharacterized protein</fullName>
    </submittedName>
</protein>
<organism evidence="2 3">
    <name type="scientific">Pseudonocardia thermophila</name>
    <dbReference type="NCBI Taxonomy" id="1848"/>
    <lineage>
        <taxon>Bacteria</taxon>
        <taxon>Bacillati</taxon>
        <taxon>Actinomycetota</taxon>
        <taxon>Actinomycetes</taxon>
        <taxon>Pseudonocardiales</taxon>
        <taxon>Pseudonocardiaceae</taxon>
        <taxon>Pseudonocardia</taxon>
    </lineage>
</organism>
<gene>
    <name evidence="2" type="ORF">SAMN05443637_11860</name>
</gene>
<keyword evidence="3" id="KW-1185">Reference proteome</keyword>
<evidence type="ECO:0000313" key="2">
    <source>
        <dbReference type="EMBL" id="SHL10631.1"/>
    </source>
</evidence>
<keyword evidence="1" id="KW-0472">Membrane</keyword>
<name>A0A1M6XXB4_PSETH</name>
<dbReference type="Proteomes" id="UP000184363">
    <property type="component" value="Unassembled WGS sequence"/>
</dbReference>
<dbReference type="STRING" id="1848.SAMN05443637_11860"/>